<dbReference type="PANTHER" id="PTHR30332:SF5">
    <property type="entry name" value="SPI-1 TYPE 3 SECRETION SYSTEM SECRETIN"/>
    <property type="match status" value="1"/>
</dbReference>
<dbReference type="InterPro" id="IPR050810">
    <property type="entry name" value="Bact_Secretion_Sys_Channel"/>
</dbReference>
<dbReference type="EMBL" id="BPQR01000035">
    <property type="protein sequence ID" value="GJE06788.1"/>
    <property type="molecule type" value="Genomic_DNA"/>
</dbReference>
<proteinExistence type="predicted"/>
<name>A0ABQ4SY14_9HYPH</name>
<keyword evidence="3" id="KW-1185">Reference proteome</keyword>
<feature type="compositionally biased region" description="Low complexity" evidence="1">
    <location>
        <begin position="253"/>
        <end position="263"/>
    </location>
</feature>
<organism evidence="2 3">
    <name type="scientific">Methylobacterium jeotgali</name>
    <dbReference type="NCBI Taxonomy" id="381630"/>
    <lineage>
        <taxon>Bacteria</taxon>
        <taxon>Pseudomonadati</taxon>
        <taxon>Pseudomonadota</taxon>
        <taxon>Alphaproteobacteria</taxon>
        <taxon>Hyphomicrobiales</taxon>
        <taxon>Methylobacteriaceae</taxon>
        <taxon>Methylobacterium</taxon>
    </lineage>
</organism>
<comment type="caution">
    <text evidence="2">The sequence shown here is derived from an EMBL/GenBank/DDBJ whole genome shotgun (WGS) entry which is preliminary data.</text>
</comment>
<accession>A0ABQ4SY14</accession>
<evidence type="ECO:0000313" key="3">
    <source>
        <dbReference type="Proteomes" id="UP001055102"/>
    </source>
</evidence>
<feature type="compositionally biased region" description="Basic and acidic residues" evidence="1">
    <location>
        <begin position="226"/>
        <end position="235"/>
    </location>
</feature>
<evidence type="ECO:0000256" key="1">
    <source>
        <dbReference type="SAM" id="MobiDB-lite"/>
    </source>
</evidence>
<dbReference type="InterPro" id="IPR038591">
    <property type="entry name" value="NolW-like_sf"/>
</dbReference>
<protein>
    <submittedName>
        <fullName evidence="2">Type 3 secretion system secretin</fullName>
    </submittedName>
</protein>
<sequence>MNRIAGGSSVGSSHRPRGLVLAAPLLAAPLAALLALAVAAPLPAGAAVLKLSDKPYSYTVIDQDLSAALQEFGSNVGIKVNISPEVKGRIQGRMPEGTAQAFLDRLATSYNLEWYFDGSVLFVTSAKESRTQLLVLSPIGYEDLTGALDALQISDARFPLRPSPGKAVVMVSGPPRYVALVEQTLAGLVAEEQARPKTGPAARKAPQAQKETVLTVFRGGQTTVLRDGRPERLTEAEAPTQSGPQPAANQVRAPLPAGTALPGPVLPAPVPAIPQPAGLPLLSR</sequence>
<dbReference type="PANTHER" id="PTHR30332">
    <property type="entry name" value="PROBABLE GENERAL SECRETION PATHWAY PROTEIN D"/>
    <property type="match status" value="1"/>
</dbReference>
<dbReference type="RefSeq" id="WP_238275677.1">
    <property type="nucleotide sequence ID" value="NZ_BPQR01000035.1"/>
</dbReference>
<feature type="region of interest" description="Disordered" evidence="1">
    <location>
        <begin position="226"/>
        <end position="284"/>
    </location>
</feature>
<dbReference type="Gene3D" id="3.30.1370.120">
    <property type="match status" value="1"/>
</dbReference>
<reference evidence="2" key="2">
    <citation type="submission" date="2021-08" db="EMBL/GenBank/DDBJ databases">
        <authorList>
            <person name="Tani A."/>
            <person name="Ola A."/>
            <person name="Ogura Y."/>
            <person name="Katsura K."/>
            <person name="Hayashi T."/>
        </authorList>
    </citation>
    <scope>NUCLEOTIDE SEQUENCE</scope>
    <source>
        <strain evidence="2">LMG 23639</strain>
    </source>
</reference>
<evidence type="ECO:0000313" key="2">
    <source>
        <dbReference type="EMBL" id="GJE06788.1"/>
    </source>
</evidence>
<feature type="compositionally biased region" description="Polar residues" evidence="1">
    <location>
        <begin position="239"/>
        <end position="248"/>
    </location>
</feature>
<dbReference type="Gene3D" id="3.55.50.30">
    <property type="match status" value="1"/>
</dbReference>
<gene>
    <name evidence="2" type="primary">sctC_2</name>
    <name evidence="2" type="ORF">AOPFMNJM_2110</name>
</gene>
<feature type="compositionally biased region" description="Pro residues" evidence="1">
    <location>
        <begin position="264"/>
        <end position="274"/>
    </location>
</feature>
<reference evidence="2" key="1">
    <citation type="journal article" date="2021" name="Front. Microbiol.">
        <title>Comprehensive Comparative Genomics and Phenotyping of Methylobacterium Species.</title>
        <authorList>
            <person name="Alessa O."/>
            <person name="Ogura Y."/>
            <person name="Fujitani Y."/>
            <person name="Takami H."/>
            <person name="Hayashi T."/>
            <person name="Sahin N."/>
            <person name="Tani A."/>
        </authorList>
    </citation>
    <scope>NUCLEOTIDE SEQUENCE</scope>
    <source>
        <strain evidence="2">LMG 23639</strain>
    </source>
</reference>
<dbReference type="Proteomes" id="UP001055102">
    <property type="component" value="Unassembled WGS sequence"/>
</dbReference>